<organism evidence="2 3">
    <name type="scientific">Vibrio sagamiensis NBRC 104589</name>
    <dbReference type="NCBI Taxonomy" id="1219064"/>
    <lineage>
        <taxon>Bacteria</taxon>
        <taxon>Pseudomonadati</taxon>
        <taxon>Pseudomonadota</taxon>
        <taxon>Gammaproteobacteria</taxon>
        <taxon>Vibrionales</taxon>
        <taxon>Vibrionaceae</taxon>
        <taxon>Vibrio</taxon>
    </lineage>
</organism>
<dbReference type="InterPro" id="IPR013022">
    <property type="entry name" value="Xyl_isomerase-like_TIM-brl"/>
</dbReference>
<dbReference type="InterPro" id="IPR036237">
    <property type="entry name" value="Xyl_isomerase-like_sf"/>
</dbReference>
<evidence type="ECO:0000313" key="2">
    <source>
        <dbReference type="EMBL" id="GEM76245.1"/>
    </source>
</evidence>
<sequence length="283" mass="32276">MTIKLKLPPFMNGSVIQQYHIAEEGMMHAYNNGYSHWYIDGANEEDAPHNWSEERIQKLHKKMAELNVKPVYHGNFKVPLASDVTEIRRSAQQFLRSEIELSAKLGAPLILHGGGIVEPRYVKKALSEAIEGYVETVREAKIYADEVGCELWLENLSNYQRFHPFYYVFTNIDHYRYVLDRVPGVKMLFDVCHESVGGGDPVAVFNELHDRIAAFSFSDTDGERDSHWPLGMGTIDFQGLINAVVEHNWQGLIAFETRDVDPKENISYINELFNNTSPISVAV</sequence>
<evidence type="ECO:0000259" key="1">
    <source>
        <dbReference type="Pfam" id="PF01261"/>
    </source>
</evidence>
<dbReference type="Pfam" id="PF01261">
    <property type="entry name" value="AP_endonuc_2"/>
    <property type="match status" value="1"/>
</dbReference>
<dbReference type="OrthoDB" id="4350283at2"/>
<proteinExistence type="predicted"/>
<dbReference type="EMBL" id="BJXJ01000021">
    <property type="protein sequence ID" value="GEM76245.1"/>
    <property type="molecule type" value="Genomic_DNA"/>
</dbReference>
<protein>
    <recommendedName>
        <fullName evidence="1">Xylose isomerase-like TIM barrel domain-containing protein</fullName>
    </recommendedName>
</protein>
<feature type="domain" description="Xylose isomerase-like TIM barrel" evidence="1">
    <location>
        <begin position="45"/>
        <end position="263"/>
    </location>
</feature>
<dbReference type="PANTHER" id="PTHR12110">
    <property type="entry name" value="HYDROXYPYRUVATE ISOMERASE"/>
    <property type="match status" value="1"/>
</dbReference>
<comment type="caution">
    <text evidence="2">The sequence shown here is derived from an EMBL/GenBank/DDBJ whole genome shotgun (WGS) entry which is preliminary data.</text>
</comment>
<dbReference type="InterPro" id="IPR050312">
    <property type="entry name" value="IolE/XylAMocC-like"/>
</dbReference>
<dbReference type="SUPFAM" id="SSF51658">
    <property type="entry name" value="Xylose isomerase-like"/>
    <property type="match status" value="1"/>
</dbReference>
<dbReference type="Proteomes" id="UP000321922">
    <property type="component" value="Unassembled WGS sequence"/>
</dbReference>
<accession>A0A511QG22</accession>
<name>A0A511QG22_9VIBR</name>
<evidence type="ECO:0000313" key="3">
    <source>
        <dbReference type="Proteomes" id="UP000321922"/>
    </source>
</evidence>
<dbReference type="AlphaFoldDB" id="A0A511QG22"/>
<dbReference type="Gene3D" id="3.20.20.150">
    <property type="entry name" value="Divalent-metal-dependent TIM barrel enzymes"/>
    <property type="match status" value="1"/>
</dbReference>
<dbReference type="RefSeq" id="WP_039980706.1">
    <property type="nucleotide sequence ID" value="NZ_BAOJ01000039.1"/>
</dbReference>
<keyword evidence="3" id="KW-1185">Reference proteome</keyword>
<gene>
    <name evidence="2" type="ORF">VSA01S_23570</name>
</gene>
<dbReference type="PANTHER" id="PTHR12110:SF21">
    <property type="entry name" value="XYLOSE ISOMERASE-LIKE TIM BARREL DOMAIN-CONTAINING PROTEIN"/>
    <property type="match status" value="1"/>
</dbReference>
<reference evidence="2 3" key="1">
    <citation type="submission" date="2019-07" db="EMBL/GenBank/DDBJ databases">
        <title>Whole genome shotgun sequence of Vibrio sagamiensis NBRC 104589.</title>
        <authorList>
            <person name="Hosoyama A."/>
            <person name="Uohara A."/>
            <person name="Ohji S."/>
            <person name="Ichikawa N."/>
        </authorList>
    </citation>
    <scope>NUCLEOTIDE SEQUENCE [LARGE SCALE GENOMIC DNA]</scope>
    <source>
        <strain evidence="2 3">NBRC 104589</strain>
    </source>
</reference>